<feature type="non-terminal residue" evidence="4">
    <location>
        <position position="298"/>
    </location>
</feature>
<dbReference type="AlphaFoldDB" id="A0A7J6T9K9"/>
<proteinExistence type="predicted"/>
<evidence type="ECO:0000313" key="5">
    <source>
        <dbReference type="Proteomes" id="UP000553632"/>
    </source>
</evidence>
<dbReference type="Gene3D" id="3.40.50.12780">
    <property type="entry name" value="N-terminal domain of ligase-like"/>
    <property type="match status" value="1"/>
</dbReference>
<dbReference type="Pfam" id="PF00501">
    <property type="entry name" value="AMP-binding"/>
    <property type="match status" value="1"/>
</dbReference>
<comment type="caution">
    <text evidence="4">The sequence shown here is derived from an EMBL/GenBank/DDBJ whole genome shotgun (WGS) entry which is preliminary data.</text>
</comment>
<dbReference type="EMBL" id="JABANO010012594">
    <property type="protein sequence ID" value="KAF4741547.1"/>
    <property type="molecule type" value="Genomic_DNA"/>
</dbReference>
<evidence type="ECO:0000259" key="3">
    <source>
        <dbReference type="Pfam" id="PF00501"/>
    </source>
</evidence>
<dbReference type="PANTHER" id="PTHR44845">
    <property type="entry name" value="CARRIER DOMAIN-CONTAINING PROTEIN"/>
    <property type="match status" value="1"/>
</dbReference>
<keyword evidence="5" id="KW-1185">Reference proteome</keyword>
<dbReference type="PANTHER" id="PTHR44845:SF6">
    <property type="entry name" value="BETA-ALANINE-ACTIVATING ENZYME"/>
    <property type="match status" value="1"/>
</dbReference>
<organism evidence="4 5">
    <name type="scientific">Perkinsus olseni</name>
    <name type="common">Perkinsus atlanticus</name>
    <dbReference type="NCBI Taxonomy" id="32597"/>
    <lineage>
        <taxon>Eukaryota</taxon>
        <taxon>Sar</taxon>
        <taxon>Alveolata</taxon>
        <taxon>Perkinsozoa</taxon>
        <taxon>Perkinsea</taxon>
        <taxon>Perkinsida</taxon>
        <taxon>Perkinsidae</taxon>
        <taxon>Perkinsus</taxon>
    </lineage>
</organism>
<keyword evidence="2" id="KW-0597">Phosphoprotein</keyword>
<dbReference type="InterPro" id="IPR000873">
    <property type="entry name" value="AMP-dep_synth/lig_dom"/>
</dbReference>
<reference evidence="4 5" key="1">
    <citation type="submission" date="2020-04" db="EMBL/GenBank/DDBJ databases">
        <title>Perkinsus olseni comparative genomics.</title>
        <authorList>
            <person name="Bogema D.R."/>
        </authorList>
    </citation>
    <scope>NUCLEOTIDE SEQUENCE [LARGE SCALE GENOMIC DNA]</scope>
    <source>
        <strain evidence="4 5">ATCC PRA-207</strain>
    </source>
</reference>
<protein>
    <recommendedName>
        <fullName evidence="3">AMP-dependent synthetase/ligase domain-containing protein</fullName>
    </recommendedName>
</protein>
<keyword evidence="1" id="KW-0596">Phosphopantetheine</keyword>
<evidence type="ECO:0000256" key="2">
    <source>
        <dbReference type="ARBA" id="ARBA00022553"/>
    </source>
</evidence>
<gene>
    <name evidence="4" type="ORF">FOZ63_009757</name>
</gene>
<evidence type="ECO:0000313" key="4">
    <source>
        <dbReference type="EMBL" id="KAF4741547.1"/>
    </source>
</evidence>
<dbReference type="SUPFAM" id="SSF56801">
    <property type="entry name" value="Acetyl-CoA synthetase-like"/>
    <property type="match status" value="1"/>
</dbReference>
<feature type="domain" description="AMP-dependent synthetase/ligase" evidence="3">
    <location>
        <begin position="1"/>
        <end position="212"/>
    </location>
</feature>
<evidence type="ECO:0000256" key="1">
    <source>
        <dbReference type="ARBA" id="ARBA00022450"/>
    </source>
</evidence>
<dbReference type="Proteomes" id="UP000553632">
    <property type="component" value="Unassembled WGS sequence"/>
</dbReference>
<sequence length="298" mass="33070">TSGLPKGVVTTHKTLINMMLWAWCDERMFFNGGAMHEVVAANLFVLWYWWQPLCIGASTVLIQDKELTDLEVHVNKLRSDEVTIVDCMTPSLLGAMIDYANDEDDASAKRLPAKIVVSGEPLSEQVCRKFFATQPKESRLVNLFSTTETGDAAFYSMTAADLPLWADSMAFAPIGSPIWNIKLHIEDTEENGAMNRGEGELFVDHIGGTMSYVNDREQTASGFSSRYGWRSRDRVKSIDGLGLVILGRADDNVKIRGFKVDLRLVESKCRDLKRVAEVCAMAVEEELVVAYTVTATSG</sequence>
<dbReference type="InterPro" id="IPR042099">
    <property type="entry name" value="ANL_N_sf"/>
</dbReference>
<feature type="non-terminal residue" evidence="4">
    <location>
        <position position="1"/>
    </location>
</feature>
<accession>A0A7J6T9K9</accession>
<name>A0A7J6T9K9_PEROL</name>